<keyword evidence="1" id="KW-0804">Transcription</keyword>
<evidence type="ECO:0000313" key="4">
    <source>
        <dbReference type="Proteomes" id="UP000179807"/>
    </source>
</evidence>
<dbReference type="AlphaFoldDB" id="A0A1J4KE65"/>
<evidence type="ECO:0000256" key="1">
    <source>
        <dbReference type="RuleBase" id="RU003796"/>
    </source>
</evidence>
<comment type="caution">
    <text evidence="3">The sequence shown here is derived from an EMBL/GenBank/DDBJ whole genome shotgun (WGS) entry which is preliminary data.</text>
</comment>
<dbReference type="InterPro" id="IPR003316">
    <property type="entry name" value="E2F_WHTH_DNA-bd_dom"/>
</dbReference>
<dbReference type="GO" id="GO:0006355">
    <property type="term" value="P:regulation of DNA-templated transcription"/>
    <property type="evidence" value="ECO:0007669"/>
    <property type="project" value="InterPro"/>
</dbReference>
<comment type="similarity">
    <text evidence="1">Belongs to the E2F/DP family.</text>
</comment>
<comment type="subcellular location">
    <subcellularLocation>
        <location evidence="1">Nucleus</location>
    </subcellularLocation>
</comment>
<dbReference type="EMBL" id="MLAK01000631">
    <property type="protein sequence ID" value="OHT09721.1"/>
    <property type="molecule type" value="Genomic_DNA"/>
</dbReference>
<keyword evidence="1" id="KW-0238">DNA-binding</keyword>
<proteinExistence type="inferred from homology"/>
<dbReference type="Pfam" id="PF02319">
    <property type="entry name" value="WHD_E2F_TDP"/>
    <property type="match status" value="1"/>
</dbReference>
<sequence length="284" mass="32825">MKLSKFFQIFTKEIEKKKKISINIKIIPMKTKQPKSKIKRRNDFSEFIDTLIQRFEASPSIPLQINSLSNESGVEKRRLYDLMNVLVACGVCTRRDTHTFAWNGISASKDTLQQISKDFEERSIRDRPEQIFLLPDSPAIGLISTTFIATFLYMGVKTLGIRDASLIMANDEEHSKPILRRLYLVAFLLERIGILTHSQKIGEYSLNENIEKITEQSLTDLAKENKFSPDSIEFQLSRFGKNYMMKLYKSRQLAFARQLQIRTRTKTNTETLIINPYAIQSVDA</sequence>
<dbReference type="GO" id="GO:0003677">
    <property type="term" value="F:DNA binding"/>
    <property type="evidence" value="ECO:0007669"/>
    <property type="project" value="UniProtKB-KW"/>
</dbReference>
<keyword evidence="4" id="KW-1185">Reference proteome</keyword>
<dbReference type="Proteomes" id="UP000179807">
    <property type="component" value="Unassembled WGS sequence"/>
</dbReference>
<keyword evidence="1" id="KW-0805">Transcription regulation</keyword>
<dbReference type="Gene3D" id="1.10.10.10">
    <property type="entry name" value="Winged helix-like DNA-binding domain superfamily/Winged helix DNA-binding domain"/>
    <property type="match status" value="1"/>
</dbReference>
<evidence type="ECO:0000313" key="3">
    <source>
        <dbReference type="EMBL" id="OHT09721.1"/>
    </source>
</evidence>
<reference evidence="3" key="1">
    <citation type="submission" date="2016-10" db="EMBL/GenBank/DDBJ databases">
        <authorList>
            <person name="Benchimol M."/>
            <person name="Almeida L.G."/>
            <person name="Vasconcelos A.T."/>
            <person name="Perreira-Neves A."/>
            <person name="Rosa I.A."/>
            <person name="Tasca T."/>
            <person name="Bogo M.R."/>
            <person name="de Souza W."/>
        </authorList>
    </citation>
    <scope>NUCLEOTIDE SEQUENCE [LARGE SCALE GENOMIC DNA]</scope>
    <source>
        <strain evidence="3">K</strain>
    </source>
</reference>
<dbReference type="SMART" id="SM01372">
    <property type="entry name" value="E2F_TDP"/>
    <property type="match status" value="1"/>
</dbReference>
<protein>
    <recommendedName>
        <fullName evidence="2">E2F/DP family winged-helix DNA-binding domain-containing protein</fullName>
    </recommendedName>
</protein>
<gene>
    <name evidence="3" type="ORF">TRFO_21226</name>
</gene>
<dbReference type="InterPro" id="IPR036390">
    <property type="entry name" value="WH_DNA-bd_sf"/>
</dbReference>
<dbReference type="GO" id="GO:0005634">
    <property type="term" value="C:nucleus"/>
    <property type="evidence" value="ECO:0007669"/>
    <property type="project" value="UniProtKB-SubCell"/>
</dbReference>
<dbReference type="GeneID" id="94836541"/>
<name>A0A1J4KE65_9EUKA</name>
<accession>A0A1J4KE65</accession>
<dbReference type="OrthoDB" id="5318at2759"/>
<dbReference type="SUPFAM" id="SSF46785">
    <property type="entry name" value="Winged helix' DNA-binding domain"/>
    <property type="match status" value="1"/>
</dbReference>
<dbReference type="GO" id="GO:0005667">
    <property type="term" value="C:transcription regulator complex"/>
    <property type="evidence" value="ECO:0007669"/>
    <property type="project" value="InterPro"/>
</dbReference>
<organism evidence="3 4">
    <name type="scientific">Tritrichomonas foetus</name>
    <dbReference type="NCBI Taxonomy" id="1144522"/>
    <lineage>
        <taxon>Eukaryota</taxon>
        <taxon>Metamonada</taxon>
        <taxon>Parabasalia</taxon>
        <taxon>Tritrichomonadida</taxon>
        <taxon>Tritrichomonadidae</taxon>
        <taxon>Tritrichomonas</taxon>
    </lineage>
</organism>
<evidence type="ECO:0000259" key="2">
    <source>
        <dbReference type="SMART" id="SM01372"/>
    </source>
</evidence>
<dbReference type="InterPro" id="IPR036388">
    <property type="entry name" value="WH-like_DNA-bd_sf"/>
</dbReference>
<dbReference type="RefSeq" id="XP_068362857.1">
    <property type="nucleotide sequence ID" value="XM_068501837.1"/>
</dbReference>
<dbReference type="VEuPathDB" id="TrichDB:TRFO_21226"/>
<feature type="domain" description="E2F/DP family winged-helix DNA-binding" evidence="2">
    <location>
        <begin position="39"/>
        <end position="104"/>
    </location>
</feature>
<keyword evidence="1" id="KW-0539">Nucleus</keyword>